<dbReference type="CDD" id="cd15329">
    <property type="entry name" value="7tmA_5-HT7"/>
    <property type="match status" value="1"/>
</dbReference>
<accession>A0ABM0ML00</accession>
<feature type="transmembrane region" description="Helical" evidence="12">
    <location>
        <begin position="72"/>
        <end position="91"/>
    </location>
</feature>
<keyword evidence="14" id="KW-1185">Reference proteome</keyword>
<feature type="domain" description="G-protein coupled receptors family 1 profile" evidence="13">
    <location>
        <begin position="52"/>
        <end position="340"/>
    </location>
</feature>
<dbReference type="PRINTS" id="PR00237">
    <property type="entry name" value="GPCRRHODOPSN"/>
</dbReference>
<evidence type="ECO:0000256" key="6">
    <source>
        <dbReference type="ARBA" id="ARBA00023136"/>
    </source>
</evidence>
<evidence type="ECO:0000259" key="13">
    <source>
        <dbReference type="PROSITE" id="PS50262"/>
    </source>
</evidence>
<evidence type="ECO:0000256" key="2">
    <source>
        <dbReference type="ARBA" id="ARBA00022475"/>
    </source>
</evidence>
<keyword evidence="9" id="KW-0325">Glycoprotein</keyword>
<evidence type="ECO:0000256" key="11">
    <source>
        <dbReference type="RuleBase" id="RU000688"/>
    </source>
</evidence>
<evidence type="ECO:0000256" key="1">
    <source>
        <dbReference type="ARBA" id="ARBA00004651"/>
    </source>
</evidence>
<dbReference type="Gene3D" id="1.20.1070.10">
    <property type="entry name" value="Rhodopsin 7-helix transmembrane proteins"/>
    <property type="match status" value="1"/>
</dbReference>
<keyword evidence="8 11" id="KW-0675">Receptor</keyword>
<keyword evidence="2" id="KW-1003">Cell membrane</keyword>
<feature type="transmembrane region" description="Helical" evidence="12">
    <location>
        <begin position="151"/>
        <end position="172"/>
    </location>
</feature>
<evidence type="ECO:0000256" key="4">
    <source>
        <dbReference type="ARBA" id="ARBA00022989"/>
    </source>
</evidence>
<feature type="transmembrane region" description="Helical" evidence="12">
    <location>
        <begin position="192"/>
        <end position="214"/>
    </location>
</feature>
<keyword evidence="7" id="KW-1015">Disulfide bond</keyword>
<dbReference type="PROSITE" id="PS00237">
    <property type="entry name" value="G_PROTEIN_RECEP_F1_1"/>
    <property type="match status" value="1"/>
</dbReference>
<dbReference type="RefSeq" id="XP_006820691.1">
    <property type="nucleotide sequence ID" value="XM_006820628.1"/>
</dbReference>
<dbReference type="Proteomes" id="UP000694865">
    <property type="component" value="Unplaced"/>
</dbReference>
<keyword evidence="5 11" id="KW-0297">G-protein coupled receptor</keyword>
<comment type="subcellular location">
    <subcellularLocation>
        <location evidence="1">Cell membrane</location>
        <topology evidence="1">Multi-pass membrane protein</topology>
    </subcellularLocation>
</comment>
<evidence type="ECO:0000313" key="15">
    <source>
        <dbReference type="RefSeq" id="XP_006820691.1"/>
    </source>
</evidence>
<dbReference type="InterPro" id="IPR000276">
    <property type="entry name" value="GPCR_Rhodpsn"/>
</dbReference>
<gene>
    <name evidence="15" type="primary">LOC100376786</name>
</gene>
<dbReference type="PRINTS" id="PR01101">
    <property type="entry name" value="5HTRECEPTOR"/>
</dbReference>
<dbReference type="SMART" id="SM01381">
    <property type="entry name" value="7TM_GPCR_Srsx"/>
    <property type="match status" value="1"/>
</dbReference>
<name>A0ABM0ML00_SACKO</name>
<feature type="transmembrane region" description="Helical" evidence="12">
    <location>
        <begin position="320"/>
        <end position="343"/>
    </location>
</feature>
<dbReference type="PROSITE" id="PS50262">
    <property type="entry name" value="G_PROTEIN_RECEP_F1_2"/>
    <property type="match status" value="1"/>
</dbReference>
<keyword evidence="6 12" id="KW-0472">Membrane</keyword>
<dbReference type="PANTHER" id="PTHR24248:SF199">
    <property type="entry name" value="IP13425P-RELATED"/>
    <property type="match status" value="1"/>
</dbReference>
<evidence type="ECO:0000313" key="14">
    <source>
        <dbReference type="Proteomes" id="UP000694865"/>
    </source>
</evidence>
<evidence type="ECO:0000256" key="10">
    <source>
        <dbReference type="ARBA" id="ARBA00023224"/>
    </source>
</evidence>
<dbReference type="InterPro" id="IPR017452">
    <property type="entry name" value="GPCR_Rhodpsn_7TM"/>
</dbReference>
<dbReference type="InterPro" id="IPR002231">
    <property type="entry name" value="5HT_rcpt"/>
</dbReference>
<feature type="transmembrane region" description="Helical" evidence="12">
    <location>
        <begin position="32"/>
        <end position="60"/>
    </location>
</feature>
<keyword evidence="4 12" id="KW-1133">Transmembrane helix</keyword>
<evidence type="ECO:0000256" key="8">
    <source>
        <dbReference type="ARBA" id="ARBA00023170"/>
    </source>
</evidence>
<dbReference type="SUPFAM" id="SSF81321">
    <property type="entry name" value="Family A G protein-coupled receptor-like"/>
    <property type="match status" value="1"/>
</dbReference>
<keyword evidence="3 11" id="KW-0812">Transmembrane</keyword>
<protein>
    <submittedName>
        <fullName evidence="15">5-hydroxytryptamine receptor 1A-like</fullName>
    </submittedName>
</protein>
<organism evidence="14 15">
    <name type="scientific">Saccoglossus kowalevskii</name>
    <name type="common">Acorn worm</name>
    <dbReference type="NCBI Taxonomy" id="10224"/>
    <lineage>
        <taxon>Eukaryota</taxon>
        <taxon>Metazoa</taxon>
        <taxon>Hemichordata</taxon>
        <taxon>Enteropneusta</taxon>
        <taxon>Harrimaniidae</taxon>
        <taxon>Saccoglossus</taxon>
    </lineage>
</organism>
<proteinExistence type="inferred from homology"/>
<evidence type="ECO:0000256" key="9">
    <source>
        <dbReference type="ARBA" id="ARBA00023180"/>
    </source>
</evidence>
<evidence type="ECO:0000256" key="5">
    <source>
        <dbReference type="ARBA" id="ARBA00023040"/>
    </source>
</evidence>
<comment type="similarity">
    <text evidence="11">Belongs to the G-protein coupled receptor 1 family.</text>
</comment>
<dbReference type="GeneID" id="100376786"/>
<evidence type="ECO:0000256" key="3">
    <source>
        <dbReference type="ARBA" id="ARBA00022692"/>
    </source>
</evidence>
<keyword evidence="10 11" id="KW-0807">Transducer</keyword>
<dbReference type="Pfam" id="PF00001">
    <property type="entry name" value="7tm_1"/>
    <property type="match status" value="1"/>
</dbReference>
<dbReference type="PANTHER" id="PTHR24248">
    <property type="entry name" value="ADRENERGIC RECEPTOR-RELATED G-PROTEIN COUPLED RECEPTOR"/>
    <property type="match status" value="1"/>
</dbReference>
<sequence>MSMCINDTHSVNCSGNWTNSTILFENSPPYSVWQAVLITLLLGTVILLTIIGNWLVVLSVCLVRKLRTPANYLYVSLAVSDLSIAILVMPLALVKEISGTWMFGEEVCDMWIAFDVTICTSSILTLCMISVDRYLAITRPFKYLTKRTPRLMAVMITTIWVASALISLPPIFGWGNGNVHADNDCLVSQDYAYTIYSTFGAFYAPLTVMIVIYAKLYRAADLLRRADIKQNRAGMFNPRKPKHVTKMVKTNTKNAGYENVVTFHVPKECKHRHGANISMTGERKAAKTLGVIMGAFILCWLPFFILALLRPFCNCEIPLVLNGCFLWLGYCNSMLNPVIYAMFNRDFRRPFRLLLTCRWKEVTKASGNQSVKLALKLMAEEKMNRRDSDKQTSEHARSMLLNGGSRTKIPEMSKL</sequence>
<evidence type="ECO:0000256" key="12">
    <source>
        <dbReference type="SAM" id="Phobius"/>
    </source>
</evidence>
<feature type="transmembrane region" description="Helical" evidence="12">
    <location>
        <begin position="111"/>
        <end position="131"/>
    </location>
</feature>
<reference evidence="15" key="1">
    <citation type="submission" date="2025-08" db="UniProtKB">
        <authorList>
            <consortium name="RefSeq"/>
        </authorList>
    </citation>
    <scope>IDENTIFICATION</scope>
    <source>
        <tissue evidence="15">Testes</tissue>
    </source>
</reference>
<feature type="transmembrane region" description="Helical" evidence="12">
    <location>
        <begin position="289"/>
        <end position="308"/>
    </location>
</feature>
<evidence type="ECO:0000256" key="7">
    <source>
        <dbReference type="ARBA" id="ARBA00023157"/>
    </source>
</evidence>